<accession>A0A151QQA5</accession>
<feature type="non-terminal residue" evidence="2">
    <location>
        <position position="1"/>
    </location>
</feature>
<dbReference type="STRING" id="3821.A0A151QQA5"/>
<dbReference type="Proteomes" id="UP000075243">
    <property type="component" value="Unassembled WGS sequence"/>
</dbReference>
<name>A0A151QQA5_CAJCA</name>
<dbReference type="PANTHER" id="PTHR45786">
    <property type="entry name" value="DNA BINDING PROTEIN-LIKE"/>
    <property type="match status" value="1"/>
</dbReference>
<dbReference type="Pfam" id="PF14214">
    <property type="entry name" value="Helitron_like_N"/>
    <property type="match status" value="1"/>
</dbReference>
<gene>
    <name evidence="2" type="ORF">KK1_046819</name>
</gene>
<reference evidence="2" key="1">
    <citation type="journal article" date="2012" name="Nat. Biotechnol.">
        <title>Draft genome sequence of pigeonpea (Cajanus cajan), an orphan legume crop of resource-poor farmers.</title>
        <authorList>
            <person name="Varshney R.K."/>
            <person name="Chen W."/>
            <person name="Li Y."/>
            <person name="Bharti A.K."/>
            <person name="Saxena R.K."/>
            <person name="Schlueter J.A."/>
            <person name="Donoghue M.T."/>
            <person name="Azam S."/>
            <person name="Fan G."/>
            <person name="Whaley A.M."/>
            <person name="Farmer A.D."/>
            <person name="Sheridan J."/>
            <person name="Iwata A."/>
            <person name="Tuteja R."/>
            <person name="Penmetsa R.V."/>
            <person name="Wu W."/>
            <person name="Upadhyaya H.D."/>
            <person name="Yang S.P."/>
            <person name="Shah T."/>
            <person name="Saxena K.B."/>
            <person name="Michael T."/>
            <person name="McCombie W.R."/>
            <person name="Yang B."/>
            <person name="Zhang G."/>
            <person name="Yang H."/>
            <person name="Wang J."/>
            <person name="Spillane C."/>
            <person name="Cook D.R."/>
            <person name="May G.D."/>
            <person name="Xu X."/>
            <person name="Jackson S.A."/>
        </authorList>
    </citation>
    <scope>NUCLEOTIDE SEQUENCE [LARGE SCALE GENOMIC DNA]</scope>
</reference>
<evidence type="ECO:0000259" key="1">
    <source>
        <dbReference type="Pfam" id="PF14214"/>
    </source>
</evidence>
<feature type="domain" description="Helitron helicase-like" evidence="1">
    <location>
        <begin position="1"/>
        <end position="58"/>
    </location>
</feature>
<protein>
    <recommendedName>
        <fullName evidence="1">Helitron helicase-like domain-containing protein</fullName>
    </recommendedName>
</protein>
<dbReference type="PANTHER" id="PTHR45786:SF74">
    <property type="entry name" value="ATP-DEPENDENT DNA HELICASE"/>
    <property type="match status" value="1"/>
</dbReference>
<dbReference type="EMBL" id="KQ485254">
    <property type="protein sequence ID" value="KYP32489.1"/>
    <property type="molecule type" value="Genomic_DNA"/>
</dbReference>
<keyword evidence="3" id="KW-1185">Reference proteome</keyword>
<dbReference type="AlphaFoldDB" id="A0A151QQA5"/>
<proteinExistence type="predicted"/>
<dbReference type="InterPro" id="IPR025476">
    <property type="entry name" value="Helitron_helicase-like"/>
</dbReference>
<evidence type="ECO:0000313" key="2">
    <source>
        <dbReference type="EMBL" id="KYP32489.1"/>
    </source>
</evidence>
<organism evidence="2 3">
    <name type="scientific">Cajanus cajan</name>
    <name type="common">Pigeon pea</name>
    <name type="synonym">Cajanus indicus</name>
    <dbReference type="NCBI Taxonomy" id="3821"/>
    <lineage>
        <taxon>Eukaryota</taxon>
        <taxon>Viridiplantae</taxon>
        <taxon>Streptophyta</taxon>
        <taxon>Embryophyta</taxon>
        <taxon>Tracheophyta</taxon>
        <taxon>Spermatophyta</taxon>
        <taxon>Magnoliopsida</taxon>
        <taxon>eudicotyledons</taxon>
        <taxon>Gunneridae</taxon>
        <taxon>Pentapetalae</taxon>
        <taxon>rosids</taxon>
        <taxon>fabids</taxon>
        <taxon>Fabales</taxon>
        <taxon>Fabaceae</taxon>
        <taxon>Papilionoideae</taxon>
        <taxon>50 kb inversion clade</taxon>
        <taxon>NPAAA clade</taxon>
        <taxon>indigoferoid/millettioid clade</taxon>
        <taxon>Phaseoleae</taxon>
        <taxon>Cajanus</taxon>
    </lineage>
</organism>
<evidence type="ECO:0000313" key="3">
    <source>
        <dbReference type="Proteomes" id="UP000075243"/>
    </source>
</evidence>
<sequence>RVVLPSSFVGGRRYMFNNFQDAMAICKLYGYPDLFLTITCNPKWKEIQRFVDEFSCWMEANKRYQDIRNLTYGQFPTKFVFNVEDEE</sequence>
<dbReference type="Gramene" id="C.cajan_46017.t">
    <property type="protein sequence ID" value="C.cajan_46017.t"/>
    <property type="gene ID" value="C.cajan_46017"/>
</dbReference>